<dbReference type="InterPro" id="IPR041702">
    <property type="entry name" value="BchD/ChlD_VWA"/>
</dbReference>
<reference evidence="4 5" key="1">
    <citation type="submission" date="2014-10" db="EMBL/GenBank/DDBJ databases">
        <title>Genome sequence of Ponticoccus sp. strain UMTAT08 isolated from clonal culture of toxic dinoflagellate Alexandrium tamiyavanichii.</title>
        <authorList>
            <person name="Gan H.Y."/>
            <person name="Muhd D.-D."/>
            <person name="Mohd Noor M.E."/>
            <person name="Yeong Y.S."/>
            <person name="Usup G."/>
        </authorList>
    </citation>
    <scope>NUCLEOTIDE SEQUENCE [LARGE SCALE GENOMIC DNA]</scope>
    <source>
        <strain evidence="4 5">UMTAT08</strain>
    </source>
</reference>
<feature type="region of interest" description="Disordered" evidence="2">
    <location>
        <begin position="292"/>
        <end position="328"/>
    </location>
</feature>
<evidence type="ECO:0000256" key="1">
    <source>
        <dbReference type="ARBA" id="ARBA00005799"/>
    </source>
</evidence>
<comment type="similarity">
    <text evidence="1">Belongs to the Mg-chelatase subunits D/I family.</text>
</comment>
<dbReference type="PATRIC" id="fig|1515334.3.peg.4800"/>
<evidence type="ECO:0000313" key="4">
    <source>
        <dbReference type="EMBL" id="KHQ50701.1"/>
    </source>
</evidence>
<dbReference type="RefSeq" id="WP_052244804.1">
    <property type="nucleotide sequence ID" value="NZ_JSUQ01000023.1"/>
</dbReference>
<evidence type="ECO:0000259" key="3">
    <source>
        <dbReference type="PROSITE" id="PS50234"/>
    </source>
</evidence>
<sequence length="558" mass="58759">MTTAPPDWIRAQRALAALAVDPAGLGGMVIRARPGPVRQRLEDGLELLPLPLRRVHPGLDDIQLFGGLDVAASLAGGGLVRQPGLAKHAAALVMPMAERVPPGLAARLARVLDGNSGHCLVLLDEGADPDETAPQVLTDRLAFHLDLSEIRATHALLRQPAPADMDAARAHLPRVEVPDEHLAQLAHLAARFGIHGLRAPLLTLRCARALAALDLRDRVTSEHLREAAEMVLPSRATQIPQAPDENDSPDPPRQQESEAQGDGAAMQDIPDELLVEAIAAILPPDLLTRLDRGGSARGGGQGFGAGGKRKGNRRGRPLPSRPGRPDGRARIDVVATLHAAAPWQPLRRAATPGTRHLIIHPGDLRLRRTEEHSDRLVILAVDSSGSAALARMAEAKGAVELMLAQAYAKRDLVALVTFRDTRAEVPLPPTRSLVQAKRRIAALPGGGGTPLAAGLRAAHDLALQGLRNGQSPCLALLTDGRGNIALDGSPGRAAAAADARDMARLWRDLGLPAIVIDTANRPGAEGAVLAGWLDARYLALPRADARRISAAADAALSG</sequence>
<dbReference type="SMART" id="SM00327">
    <property type="entry name" value="VWA"/>
    <property type="match status" value="1"/>
</dbReference>
<dbReference type="CDD" id="cd01451">
    <property type="entry name" value="vWA_Magnesium_chelatase"/>
    <property type="match status" value="1"/>
</dbReference>
<gene>
    <name evidence="4" type="ORF">OA50_04770</name>
</gene>
<dbReference type="OrthoDB" id="9775079at2"/>
<feature type="region of interest" description="Disordered" evidence="2">
    <location>
        <begin position="229"/>
        <end position="264"/>
    </location>
</feature>
<protein>
    <submittedName>
        <fullName evidence="4">Magnesium-chelatase, subunit D</fullName>
    </submittedName>
</protein>
<feature type="domain" description="VWFA" evidence="3">
    <location>
        <begin position="376"/>
        <end position="516"/>
    </location>
</feature>
<dbReference type="Pfam" id="PF17863">
    <property type="entry name" value="AAA_lid_2"/>
    <property type="match status" value="1"/>
</dbReference>
<evidence type="ECO:0000313" key="5">
    <source>
        <dbReference type="Proteomes" id="UP000030960"/>
    </source>
</evidence>
<dbReference type="SUPFAM" id="SSF53300">
    <property type="entry name" value="vWA-like"/>
    <property type="match status" value="1"/>
</dbReference>
<dbReference type="Pfam" id="PF13519">
    <property type="entry name" value="VWA_2"/>
    <property type="match status" value="1"/>
</dbReference>
<feature type="compositionally biased region" description="Basic residues" evidence="2">
    <location>
        <begin position="307"/>
        <end position="316"/>
    </location>
</feature>
<dbReference type="PANTHER" id="PTHR43473">
    <property type="entry name" value="MAGNESIUM-CHELATASE SUBUNIT CHLD, CHLOROPLASTIC"/>
    <property type="match status" value="1"/>
</dbReference>
<dbReference type="InterPro" id="IPR027417">
    <property type="entry name" value="P-loop_NTPase"/>
</dbReference>
<dbReference type="Gene3D" id="3.40.50.410">
    <property type="entry name" value="von Willebrand factor, type A domain"/>
    <property type="match status" value="1"/>
</dbReference>
<dbReference type="Gene3D" id="1.10.8.80">
    <property type="entry name" value="Magnesium chelatase subunit I, C-Terminal domain"/>
    <property type="match status" value="1"/>
</dbReference>
<dbReference type="Proteomes" id="UP000030960">
    <property type="component" value="Unassembled WGS sequence"/>
</dbReference>
<proteinExistence type="inferred from homology"/>
<keyword evidence="5" id="KW-1185">Reference proteome</keyword>
<dbReference type="NCBIfam" id="NF009943">
    <property type="entry name" value="PRK13406.1"/>
    <property type="match status" value="1"/>
</dbReference>
<comment type="caution">
    <text evidence="4">The sequence shown here is derived from an EMBL/GenBank/DDBJ whole genome shotgun (WGS) entry which is preliminary data.</text>
</comment>
<dbReference type="AlphaFoldDB" id="A0A0B3S207"/>
<organism evidence="4 5">
    <name type="scientific">Mameliella alba</name>
    <dbReference type="NCBI Taxonomy" id="561184"/>
    <lineage>
        <taxon>Bacteria</taxon>
        <taxon>Pseudomonadati</taxon>
        <taxon>Pseudomonadota</taxon>
        <taxon>Alphaproteobacteria</taxon>
        <taxon>Rhodobacterales</taxon>
        <taxon>Roseobacteraceae</taxon>
        <taxon>Mameliella</taxon>
    </lineage>
</organism>
<dbReference type="EMBL" id="JSUQ01000023">
    <property type="protein sequence ID" value="KHQ50701.1"/>
    <property type="molecule type" value="Genomic_DNA"/>
</dbReference>
<dbReference type="PROSITE" id="PS50234">
    <property type="entry name" value="VWFA"/>
    <property type="match status" value="1"/>
</dbReference>
<evidence type="ECO:0000256" key="2">
    <source>
        <dbReference type="SAM" id="MobiDB-lite"/>
    </source>
</evidence>
<accession>A0A0B3S207</accession>
<feature type="compositionally biased region" description="Gly residues" evidence="2">
    <location>
        <begin position="295"/>
        <end position="306"/>
    </location>
</feature>
<dbReference type="PANTHER" id="PTHR43473:SF2">
    <property type="entry name" value="MAGNESIUM-CHELATASE SUBUNIT CHLD, CHLOROPLASTIC"/>
    <property type="match status" value="1"/>
</dbReference>
<dbReference type="InterPro" id="IPR002035">
    <property type="entry name" value="VWF_A"/>
</dbReference>
<dbReference type="InterPro" id="IPR041628">
    <property type="entry name" value="ChlI/MoxR_AAA_lid"/>
</dbReference>
<dbReference type="STRING" id="561184.SAMN05216376_11923"/>
<dbReference type="SUPFAM" id="SSF52540">
    <property type="entry name" value="P-loop containing nucleoside triphosphate hydrolases"/>
    <property type="match status" value="1"/>
</dbReference>
<name>A0A0B3S207_9RHOB</name>
<dbReference type="InterPro" id="IPR036465">
    <property type="entry name" value="vWFA_dom_sf"/>
</dbReference>